<keyword evidence="1" id="KW-0472">Membrane</keyword>
<feature type="domain" description="Histidine kinase/HSP90-like ATPase" evidence="2">
    <location>
        <begin position="483"/>
        <end position="591"/>
    </location>
</feature>
<dbReference type="AlphaFoldDB" id="A0AA42DRW9"/>
<dbReference type="GO" id="GO:0000155">
    <property type="term" value="F:phosphorelay sensor kinase activity"/>
    <property type="evidence" value="ECO:0007669"/>
    <property type="project" value="InterPro"/>
</dbReference>
<dbReference type="PANTHER" id="PTHR34220:SF7">
    <property type="entry name" value="SENSOR HISTIDINE KINASE YPDA"/>
    <property type="match status" value="1"/>
</dbReference>
<gene>
    <name evidence="4" type="ORF">PBV87_21930</name>
</gene>
<dbReference type="RefSeq" id="WP_271013761.1">
    <property type="nucleotide sequence ID" value="NZ_JAQIFT010000073.1"/>
</dbReference>
<keyword evidence="5" id="KW-1185">Reference proteome</keyword>
<dbReference type="Pfam" id="PF06580">
    <property type="entry name" value="His_kinase"/>
    <property type="match status" value="1"/>
</dbReference>
<evidence type="ECO:0000259" key="3">
    <source>
        <dbReference type="Pfam" id="PF06580"/>
    </source>
</evidence>
<dbReference type="SUPFAM" id="SSF55874">
    <property type="entry name" value="ATPase domain of HSP90 chaperone/DNA topoisomerase II/histidine kinase"/>
    <property type="match status" value="1"/>
</dbReference>
<comment type="caution">
    <text evidence="4">The sequence shown here is derived from an EMBL/GenBank/DDBJ whole genome shotgun (WGS) entry which is preliminary data.</text>
</comment>
<keyword evidence="4" id="KW-0418">Kinase</keyword>
<dbReference type="Gene3D" id="3.30.565.10">
    <property type="entry name" value="Histidine kinase-like ATPase, C-terminal domain"/>
    <property type="match status" value="1"/>
</dbReference>
<accession>A0AA42DRW9</accession>
<organism evidence="4 5">
    <name type="scientific">Holtiella tumoricola</name>
    <dbReference type="NCBI Taxonomy" id="3018743"/>
    <lineage>
        <taxon>Bacteria</taxon>
        <taxon>Bacillati</taxon>
        <taxon>Bacillota</taxon>
        <taxon>Clostridia</taxon>
        <taxon>Lachnospirales</taxon>
        <taxon>Cellulosilyticaceae</taxon>
        <taxon>Holtiella</taxon>
    </lineage>
</organism>
<keyword evidence="1" id="KW-1133">Transmembrane helix</keyword>
<evidence type="ECO:0000259" key="2">
    <source>
        <dbReference type="Pfam" id="PF02518"/>
    </source>
</evidence>
<dbReference type="Gene3D" id="6.10.340.10">
    <property type="match status" value="1"/>
</dbReference>
<dbReference type="InterPro" id="IPR010559">
    <property type="entry name" value="Sig_transdc_His_kin_internal"/>
</dbReference>
<dbReference type="Proteomes" id="UP001169242">
    <property type="component" value="Unassembled WGS sequence"/>
</dbReference>
<feature type="transmembrane region" description="Helical" evidence="1">
    <location>
        <begin position="289"/>
        <end position="308"/>
    </location>
</feature>
<dbReference type="InterPro" id="IPR036890">
    <property type="entry name" value="HATPase_C_sf"/>
</dbReference>
<dbReference type="InterPro" id="IPR003594">
    <property type="entry name" value="HATPase_dom"/>
</dbReference>
<protein>
    <submittedName>
        <fullName evidence="4">Histidine kinase</fullName>
    </submittedName>
</protein>
<reference evidence="4" key="1">
    <citation type="journal article" date="2023" name="Int. J. Syst. Evol. Microbiol.">
        <title>&lt;i&gt;Holtiella tumoricola&lt;/i&gt; gen. nov. sp. nov., isolated from a human clinical sample.</title>
        <authorList>
            <person name="Allen-Vercoe E."/>
            <person name="Daigneault M.C."/>
            <person name="Vancuren S.J."/>
            <person name="Cochrane K."/>
            <person name="O'Neal L.L."/>
            <person name="Sankaranarayanan K."/>
            <person name="Lawson P.A."/>
        </authorList>
    </citation>
    <scope>NUCLEOTIDE SEQUENCE</scope>
    <source>
        <strain evidence="4">CC70A</strain>
    </source>
</reference>
<proteinExistence type="predicted"/>
<keyword evidence="1" id="KW-0812">Transmembrane</keyword>
<sequence>MFKLKKYSLKKQFIVLSMFLLTTCLVLTSFITLSIKELLLDKQIAYSTSRALRFKSDIDYLYKRVSTLYEFIQFDPNLEYLLAAPFSADTTIYLNNLNRLFLSLSIMNDDVADIALIGNDFAYSNLFDDATLRRVTSSYTNTAQINSLGIMSSSFFNATSMPYLVFAKSIFGFHSSSSYGNYLGNLIISIDPSKFATSLPRDTYEETTYFIIGDNNGNIYPFNCTEALATHIITTSISKDAFIQSTLTSDFIESENKDFLVYTSFIPELNYYLISAIDKHALSLQLKDTLFLTSLIIGCIIIFIWLSIKLLLSNFLTPINNLYKFVKNIGEGNMKNLKQPISLEGSTEIVTLSNEFNLMISEITSLNKQLFTTTTRMYELELQKNKAELLHLRSQINPHFLYNTLESIRGLALENNCPQIAQIALGMGKIFHYSIKGANKTLLYEEVSVIKSYIDIQLIRFNSKFDVIYNIMLPTENLTVPKMILQPLIENAIFHGLEPKLESGILYIGSLFLDNGLQIIVQDDGIGIPENTLEHLKESLSLPSNLISSPTSHIGLLNVHNRIRLEYGDDYGLSIESTQGIGTKITILLPIINQGGHYA</sequence>
<dbReference type="EMBL" id="JAQIFT010000073">
    <property type="protein sequence ID" value="MDA3734138.1"/>
    <property type="molecule type" value="Genomic_DNA"/>
</dbReference>
<keyword evidence="4" id="KW-0808">Transferase</keyword>
<evidence type="ECO:0000256" key="1">
    <source>
        <dbReference type="SAM" id="Phobius"/>
    </source>
</evidence>
<feature type="domain" description="Signal transduction histidine kinase internal region" evidence="3">
    <location>
        <begin position="387"/>
        <end position="465"/>
    </location>
</feature>
<dbReference type="PANTHER" id="PTHR34220">
    <property type="entry name" value="SENSOR HISTIDINE KINASE YPDA"/>
    <property type="match status" value="1"/>
</dbReference>
<name>A0AA42DRW9_9FIRM</name>
<evidence type="ECO:0000313" key="4">
    <source>
        <dbReference type="EMBL" id="MDA3734138.1"/>
    </source>
</evidence>
<feature type="transmembrane region" description="Helical" evidence="1">
    <location>
        <begin position="12"/>
        <end position="33"/>
    </location>
</feature>
<dbReference type="Pfam" id="PF02518">
    <property type="entry name" value="HATPase_c"/>
    <property type="match status" value="1"/>
</dbReference>
<evidence type="ECO:0000313" key="5">
    <source>
        <dbReference type="Proteomes" id="UP001169242"/>
    </source>
</evidence>
<dbReference type="InterPro" id="IPR050640">
    <property type="entry name" value="Bact_2-comp_sensor_kinase"/>
</dbReference>
<dbReference type="GO" id="GO:0016020">
    <property type="term" value="C:membrane"/>
    <property type="evidence" value="ECO:0007669"/>
    <property type="project" value="InterPro"/>
</dbReference>